<keyword evidence="1" id="KW-1133">Transmembrane helix</keyword>
<evidence type="ECO:0008006" key="6">
    <source>
        <dbReference type="Google" id="ProtNLM"/>
    </source>
</evidence>
<dbReference type="EMBL" id="LGIQ01000011">
    <property type="protein sequence ID" value="KNB69876.1"/>
    <property type="molecule type" value="Genomic_DNA"/>
</dbReference>
<feature type="transmembrane region" description="Helical" evidence="1">
    <location>
        <begin position="82"/>
        <end position="101"/>
    </location>
</feature>
<gene>
    <name evidence="3" type="ORF">ADS79_28990</name>
    <name evidence="2" type="ORF">BRE01_24760</name>
</gene>
<proteinExistence type="predicted"/>
<accession>A0A0K9YMI3</accession>
<protein>
    <recommendedName>
        <fullName evidence="6">YvaD family protein</fullName>
    </recommendedName>
</protein>
<dbReference type="Proteomes" id="UP000036834">
    <property type="component" value="Unassembled WGS sequence"/>
</dbReference>
<dbReference type="STRING" id="54915.ADS79_28990"/>
<dbReference type="EMBL" id="BJON01000009">
    <property type="protein sequence ID" value="GED68774.1"/>
    <property type="molecule type" value="Genomic_DNA"/>
</dbReference>
<dbReference type="InterPro" id="IPR020348">
    <property type="entry name" value="Uncharacterised_YvaD"/>
</dbReference>
<reference evidence="4" key="1">
    <citation type="submission" date="2015-07" db="EMBL/GenBank/DDBJ databases">
        <title>Genome sequencing project for genomic taxonomy and phylogenomics of Bacillus-like bacteria.</title>
        <authorList>
            <person name="Liu B."/>
            <person name="Wang J."/>
            <person name="Zhu Y."/>
            <person name="Liu G."/>
            <person name="Chen Q."/>
            <person name="Chen Z."/>
            <person name="Lan J."/>
            <person name="Che J."/>
            <person name="Ge C."/>
            <person name="Shi H."/>
            <person name="Pan Z."/>
            <person name="Liu X."/>
        </authorList>
    </citation>
    <scope>NUCLEOTIDE SEQUENCE [LARGE SCALE GENOMIC DNA]</scope>
    <source>
        <strain evidence="4">DSM 9887</strain>
    </source>
</reference>
<keyword evidence="5" id="KW-1185">Reference proteome</keyword>
<keyword evidence="1" id="KW-0472">Membrane</keyword>
<feature type="transmembrane region" description="Helical" evidence="1">
    <location>
        <begin position="107"/>
        <end position="128"/>
    </location>
</feature>
<dbReference type="Pfam" id="PF17314">
    <property type="entry name" value="DUF5360"/>
    <property type="match status" value="1"/>
</dbReference>
<dbReference type="Proteomes" id="UP000319578">
    <property type="component" value="Unassembled WGS sequence"/>
</dbReference>
<evidence type="ECO:0000313" key="4">
    <source>
        <dbReference type="Proteomes" id="UP000036834"/>
    </source>
</evidence>
<feature type="transmembrane region" description="Helical" evidence="1">
    <location>
        <begin position="12"/>
        <end position="31"/>
    </location>
</feature>
<evidence type="ECO:0000313" key="2">
    <source>
        <dbReference type="EMBL" id="GED68774.1"/>
    </source>
</evidence>
<name>A0A0K9YMI3_9BACL</name>
<keyword evidence="1" id="KW-0812">Transmembrane</keyword>
<dbReference type="AlphaFoldDB" id="A0A0K9YMI3"/>
<reference evidence="3" key="2">
    <citation type="submission" date="2015-07" db="EMBL/GenBank/DDBJ databases">
        <title>MeaNS - Measles Nucleotide Surveillance Program.</title>
        <authorList>
            <person name="Tran T."/>
            <person name="Druce J."/>
        </authorList>
    </citation>
    <scope>NUCLEOTIDE SEQUENCE</scope>
    <source>
        <strain evidence="3">DSM 9887</strain>
    </source>
</reference>
<dbReference type="OrthoDB" id="2469007at2"/>
<organism evidence="3 4">
    <name type="scientific">Brevibacillus reuszeri</name>
    <dbReference type="NCBI Taxonomy" id="54915"/>
    <lineage>
        <taxon>Bacteria</taxon>
        <taxon>Bacillati</taxon>
        <taxon>Bacillota</taxon>
        <taxon>Bacilli</taxon>
        <taxon>Bacillales</taxon>
        <taxon>Paenibacillaceae</taxon>
        <taxon>Brevibacillus</taxon>
    </lineage>
</organism>
<evidence type="ECO:0000256" key="1">
    <source>
        <dbReference type="SAM" id="Phobius"/>
    </source>
</evidence>
<sequence>MNGTMRRLSPFFWLTDVGFIIYWLVTFLEVLPKEYMYQDYTNANLVAWNLSFFPLDIIISITGFASLHAYHKGKKNWQQLALLSLVLTFCSGLQAIAFWAFKADFDWGWWIPNLYLLIYPLFFLPRFIGERHAG</sequence>
<reference evidence="2 5" key="3">
    <citation type="submission" date="2019-06" db="EMBL/GenBank/DDBJ databases">
        <title>Whole genome shotgun sequence of Brevibacillus reuszeri NBRC 15719.</title>
        <authorList>
            <person name="Hosoyama A."/>
            <person name="Uohara A."/>
            <person name="Ohji S."/>
            <person name="Ichikawa N."/>
        </authorList>
    </citation>
    <scope>NUCLEOTIDE SEQUENCE [LARGE SCALE GENOMIC DNA]</scope>
    <source>
        <strain evidence="2 5">NBRC 15719</strain>
    </source>
</reference>
<evidence type="ECO:0000313" key="5">
    <source>
        <dbReference type="Proteomes" id="UP000319578"/>
    </source>
</evidence>
<evidence type="ECO:0000313" key="3">
    <source>
        <dbReference type="EMBL" id="KNB69876.1"/>
    </source>
</evidence>
<dbReference type="PATRIC" id="fig|54915.3.peg.5011"/>
<feature type="transmembrane region" description="Helical" evidence="1">
    <location>
        <begin position="51"/>
        <end position="70"/>
    </location>
</feature>
<comment type="caution">
    <text evidence="3">The sequence shown here is derived from an EMBL/GenBank/DDBJ whole genome shotgun (WGS) entry which is preliminary data.</text>
</comment>